<dbReference type="RefSeq" id="WP_275110883.1">
    <property type="nucleotide sequence ID" value="NZ_JAKJSC010000004.1"/>
</dbReference>
<dbReference type="EMBL" id="JAKJSC010000004">
    <property type="protein sequence ID" value="MDE5419553.1"/>
    <property type="molecule type" value="Genomic_DNA"/>
</dbReference>
<organism evidence="2 3">
    <name type="scientific">Paralabilibaculum antarcticum</name>
    <dbReference type="NCBI Taxonomy" id="2912572"/>
    <lineage>
        <taxon>Bacteria</taxon>
        <taxon>Pseudomonadati</taxon>
        <taxon>Bacteroidota</taxon>
        <taxon>Bacteroidia</taxon>
        <taxon>Marinilabiliales</taxon>
        <taxon>Marinifilaceae</taxon>
        <taxon>Paralabilibaculum</taxon>
    </lineage>
</organism>
<accession>A0ABT5VVV8</accession>
<keyword evidence="3" id="KW-1185">Reference proteome</keyword>
<evidence type="ECO:0000313" key="3">
    <source>
        <dbReference type="Proteomes" id="UP001528920"/>
    </source>
</evidence>
<name>A0ABT5VVV8_9BACT</name>
<dbReference type="InterPro" id="IPR025665">
    <property type="entry name" value="Beta-barrel_OMP_2"/>
</dbReference>
<dbReference type="Proteomes" id="UP001528920">
    <property type="component" value="Unassembled WGS sequence"/>
</dbReference>
<protein>
    <submittedName>
        <fullName evidence="2">PorT family protein</fullName>
    </submittedName>
</protein>
<sequence length="407" mass="47952">MNKQLIFLLLLLILNIKSYSQILFEDGYFINNSDQKIACLIKNVDWKNNPTEFEYKLAQDANIQKENIETVKEFGIDGLSKYYRVNVKIDRSSDQIDDLNPTKNAIFSNEQLFLKVLVEGKASLFIYVNGNLKRFFYKTADSEINQLIHKRYLIKDKIAYNNYFRQQLLSNLESEIITIQDVRHLKYYKKGLLKLFTKYNDDVNSIYSKNKPKQKKDLFNLSIRPGISVNNFKMHNSSSAWKDFEFDQQIDFKFGIETEFILPFNNNKWSIILEPTYQSYKSKKELITNEVSGGVLYANIDYQSIEIPVGFRYYMHLNKNSKIFANISYLFDFNSDSYIVLSRENGSTYDSLEIKPSGNIAFGMGYKFKDKYSFEIRYLTTRDLLHEYVNWNADYKALTITFGYSIF</sequence>
<evidence type="ECO:0000259" key="1">
    <source>
        <dbReference type="Pfam" id="PF13568"/>
    </source>
</evidence>
<feature type="domain" description="Outer membrane protein beta-barrel" evidence="1">
    <location>
        <begin position="218"/>
        <end position="379"/>
    </location>
</feature>
<comment type="caution">
    <text evidence="2">The sequence shown here is derived from an EMBL/GenBank/DDBJ whole genome shotgun (WGS) entry which is preliminary data.</text>
</comment>
<proteinExistence type="predicted"/>
<dbReference type="InterPro" id="IPR036709">
    <property type="entry name" value="Autotransporte_beta_dom_sf"/>
</dbReference>
<reference evidence="2 3" key="1">
    <citation type="submission" date="2022-01" db="EMBL/GenBank/DDBJ databases">
        <title>Labilibaculum sp. nov, a marine bacterium isolated from Antarctica.</title>
        <authorList>
            <person name="Dai W."/>
        </authorList>
    </citation>
    <scope>NUCLEOTIDE SEQUENCE [LARGE SCALE GENOMIC DNA]</scope>
    <source>
        <strain evidence="2 3">DW002</strain>
    </source>
</reference>
<gene>
    <name evidence="2" type="ORF">L3049_16285</name>
</gene>
<dbReference type="SUPFAM" id="SSF103515">
    <property type="entry name" value="Autotransporter"/>
    <property type="match status" value="1"/>
</dbReference>
<dbReference type="Pfam" id="PF13568">
    <property type="entry name" value="OMP_b-brl_2"/>
    <property type="match status" value="1"/>
</dbReference>
<evidence type="ECO:0000313" key="2">
    <source>
        <dbReference type="EMBL" id="MDE5419553.1"/>
    </source>
</evidence>